<accession>A0A450YKY5</accession>
<keyword evidence="4" id="KW-0411">Iron-sulfur</keyword>
<gene>
    <name evidence="8" type="ORF">BECKSD772E_GA0070983_111211</name>
    <name evidence="7" type="ORF">BECKSD772F_GA0070984_111611</name>
</gene>
<dbReference type="EMBL" id="CAADFR010000116">
    <property type="protein sequence ID" value="VFK42193.1"/>
    <property type="molecule type" value="Genomic_DNA"/>
</dbReference>
<keyword evidence="1" id="KW-0004">4Fe-4S</keyword>
<dbReference type="SMART" id="SM00478">
    <property type="entry name" value="ENDO3c"/>
    <property type="match status" value="1"/>
</dbReference>
<dbReference type="Gene3D" id="1.10.340.30">
    <property type="entry name" value="Hypothetical protein, domain 2"/>
    <property type="match status" value="1"/>
</dbReference>
<evidence type="ECO:0000313" key="8">
    <source>
        <dbReference type="EMBL" id="VFK48058.1"/>
    </source>
</evidence>
<dbReference type="EMBL" id="CAADFU010000112">
    <property type="protein sequence ID" value="VFK48058.1"/>
    <property type="molecule type" value="Genomic_DNA"/>
</dbReference>
<dbReference type="GO" id="GO:0046872">
    <property type="term" value="F:metal ion binding"/>
    <property type="evidence" value="ECO:0007669"/>
    <property type="project" value="UniProtKB-KW"/>
</dbReference>
<evidence type="ECO:0000256" key="4">
    <source>
        <dbReference type="ARBA" id="ARBA00023014"/>
    </source>
</evidence>
<organism evidence="7">
    <name type="scientific">Candidatus Kentrum sp. SD</name>
    <dbReference type="NCBI Taxonomy" id="2126332"/>
    <lineage>
        <taxon>Bacteria</taxon>
        <taxon>Pseudomonadati</taxon>
        <taxon>Pseudomonadota</taxon>
        <taxon>Gammaproteobacteria</taxon>
        <taxon>Candidatus Kentrum</taxon>
    </lineage>
</organism>
<evidence type="ECO:0000256" key="3">
    <source>
        <dbReference type="ARBA" id="ARBA00023004"/>
    </source>
</evidence>
<feature type="domain" description="HhH-GPD" evidence="6">
    <location>
        <begin position="49"/>
        <end position="205"/>
    </location>
</feature>
<proteinExistence type="predicted"/>
<evidence type="ECO:0000313" key="7">
    <source>
        <dbReference type="EMBL" id="VFK42193.1"/>
    </source>
</evidence>
<dbReference type="InterPro" id="IPR023170">
    <property type="entry name" value="HhH_base_excis_C"/>
</dbReference>
<dbReference type="PIRSF" id="PIRSF001435">
    <property type="entry name" value="Nth"/>
    <property type="match status" value="1"/>
</dbReference>
<dbReference type="GO" id="GO:0051539">
    <property type="term" value="F:4 iron, 4 sulfur cluster binding"/>
    <property type="evidence" value="ECO:0007669"/>
    <property type="project" value="UniProtKB-KW"/>
</dbReference>
<dbReference type="PANTHER" id="PTHR10359:SF19">
    <property type="entry name" value="DNA REPAIR GLYCOSYLASE MJ1434-RELATED"/>
    <property type="match status" value="1"/>
</dbReference>
<dbReference type="Gene3D" id="1.10.1670.10">
    <property type="entry name" value="Helix-hairpin-Helix base-excision DNA repair enzymes (C-terminal)"/>
    <property type="match status" value="1"/>
</dbReference>
<dbReference type="PANTHER" id="PTHR10359">
    <property type="entry name" value="A/G-SPECIFIC ADENINE GLYCOSYLASE/ENDONUCLEASE III"/>
    <property type="match status" value="1"/>
</dbReference>
<dbReference type="GO" id="GO:0003824">
    <property type="term" value="F:catalytic activity"/>
    <property type="evidence" value="ECO:0007669"/>
    <property type="project" value="InterPro"/>
</dbReference>
<evidence type="ECO:0000259" key="6">
    <source>
        <dbReference type="SMART" id="SM00478"/>
    </source>
</evidence>
<keyword evidence="2" id="KW-0479">Metal-binding</keyword>
<keyword evidence="3" id="KW-0408">Iron</keyword>
<feature type="region of interest" description="Disordered" evidence="5">
    <location>
        <begin position="226"/>
        <end position="246"/>
    </location>
</feature>
<name>A0A450YKY5_9GAMM</name>
<dbReference type="CDD" id="cd00056">
    <property type="entry name" value="ENDO3c"/>
    <property type="match status" value="1"/>
</dbReference>
<sequence>MIDGITLIRMPNSHTQRLLSTYRILEECHGPQHWWPGDSPFEVMVGAVLTQNTAWANVEKAIGNLKAADCLDADRIAALPSADLAQLIRPSGYFNVKAKRLQHFCRWYVQKTRRRLDRLDTVSLRSALLCVHGIGRETADDILLYAFERPVFVIDAYTRRIFSRLNIFEEHLPYETMRSEIEGALPADSELFNQYHALIVRHGKDICRKRPRCDLCCLLCSRPSETTPKGKTEYDSITDAGKRNTA</sequence>
<reference evidence="7" key="1">
    <citation type="submission" date="2019-02" db="EMBL/GenBank/DDBJ databases">
        <authorList>
            <person name="Gruber-Vodicka R. H."/>
            <person name="Seah K. B. B."/>
        </authorList>
    </citation>
    <scope>NUCLEOTIDE SEQUENCE</scope>
    <source>
        <strain evidence="8">BECK_S1320</strain>
        <strain evidence="7">BECK_S1321</strain>
    </source>
</reference>
<dbReference type="AlphaFoldDB" id="A0A450YKY5"/>
<protein>
    <submittedName>
        <fullName evidence="7">DNA-3-methyladenine glycosylase III</fullName>
    </submittedName>
</protein>
<dbReference type="InterPro" id="IPR003265">
    <property type="entry name" value="HhH-GPD_domain"/>
</dbReference>
<dbReference type="Pfam" id="PF00730">
    <property type="entry name" value="HhH-GPD"/>
    <property type="match status" value="1"/>
</dbReference>
<dbReference type="GO" id="GO:0006284">
    <property type="term" value="P:base-excision repair"/>
    <property type="evidence" value="ECO:0007669"/>
    <property type="project" value="InterPro"/>
</dbReference>
<evidence type="ECO:0000256" key="5">
    <source>
        <dbReference type="SAM" id="MobiDB-lite"/>
    </source>
</evidence>
<evidence type="ECO:0000256" key="1">
    <source>
        <dbReference type="ARBA" id="ARBA00022485"/>
    </source>
</evidence>
<dbReference type="InterPro" id="IPR011257">
    <property type="entry name" value="DNA_glycosylase"/>
</dbReference>
<dbReference type="SUPFAM" id="SSF48150">
    <property type="entry name" value="DNA-glycosylase"/>
    <property type="match status" value="1"/>
</dbReference>
<evidence type="ECO:0000256" key="2">
    <source>
        <dbReference type="ARBA" id="ARBA00022723"/>
    </source>
</evidence>